<keyword evidence="3" id="KW-1185">Reference proteome</keyword>
<feature type="transmembrane region" description="Helical" evidence="1">
    <location>
        <begin position="24"/>
        <end position="43"/>
    </location>
</feature>
<keyword evidence="1" id="KW-0472">Membrane</keyword>
<keyword evidence="1" id="KW-0812">Transmembrane</keyword>
<gene>
    <name evidence="2" type="ORF">BI350_05555</name>
</gene>
<evidence type="ECO:0000313" key="2">
    <source>
        <dbReference type="EMBL" id="AOV07063.1"/>
    </source>
</evidence>
<reference evidence="2 3" key="1">
    <citation type="submission" date="2016-09" db="EMBL/GenBank/DDBJ databases">
        <title>Complete genome sequence of the Lysinibacillus sphaericus LMG 22257, a specie of Bacillus with ureolytic activity that can effectively biodeposit calcium carbonate.</title>
        <authorList>
            <person name="Yan W."/>
        </authorList>
    </citation>
    <scope>NUCLEOTIDE SEQUENCE [LARGE SCALE GENOMIC DNA]</scope>
    <source>
        <strain evidence="2 3">LMG 22257</strain>
    </source>
</reference>
<keyword evidence="1" id="KW-1133">Transmembrane helix</keyword>
<dbReference type="Proteomes" id="UP000185746">
    <property type="component" value="Chromosome"/>
</dbReference>
<protein>
    <submittedName>
        <fullName evidence="2">Uncharacterized protein</fullName>
    </submittedName>
</protein>
<dbReference type="RefSeq" id="WP_075527189.1">
    <property type="nucleotide sequence ID" value="NZ_CP017560.1"/>
</dbReference>
<accession>A0A1D8JEF9</accession>
<dbReference type="EMBL" id="CP017560">
    <property type="protein sequence ID" value="AOV07063.1"/>
    <property type="molecule type" value="Genomic_DNA"/>
</dbReference>
<organism evidence="2 3">
    <name type="scientific">Sporosarcina ureilytica</name>
    <dbReference type="NCBI Taxonomy" id="298596"/>
    <lineage>
        <taxon>Bacteria</taxon>
        <taxon>Bacillati</taxon>
        <taxon>Bacillota</taxon>
        <taxon>Bacilli</taxon>
        <taxon>Bacillales</taxon>
        <taxon>Caryophanaceae</taxon>
        <taxon>Sporosarcina</taxon>
    </lineage>
</organism>
<name>A0A1D8JEF9_9BACL</name>
<feature type="transmembrane region" description="Helical" evidence="1">
    <location>
        <begin position="55"/>
        <end position="77"/>
    </location>
</feature>
<proteinExistence type="predicted"/>
<sequence>MFTYLSSVSLLLVIIPFFSFESPYMVLPLVFATLGAIFGVISIKKESGFLGKITFIINPLLLLAGILILLFSLLWIISGTPKKLATNSR</sequence>
<evidence type="ECO:0000313" key="3">
    <source>
        <dbReference type="Proteomes" id="UP000185746"/>
    </source>
</evidence>
<dbReference type="AlphaFoldDB" id="A0A1D8JEF9"/>
<evidence type="ECO:0000256" key="1">
    <source>
        <dbReference type="SAM" id="Phobius"/>
    </source>
</evidence>
<dbReference type="KEGG" id="surl:BI350_05555"/>